<reference evidence="2 3" key="1">
    <citation type="submission" date="2024-09" db="EMBL/GenBank/DDBJ databases">
        <authorList>
            <person name="Sun Q."/>
            <person name="Mori K."/>
        </authorList>
    </citation>
    <scope>NUCLEOTIDE SEQUENCE [LARGE SCALE GENOMIC DNA]</scope>
    <source>
        <strain evidence="2 3">CCM 8545</strain>
    </source>
</reference>
<organism evidence="2 3">
    <name type="scientific">Thorsellia kenyensis</name>
    <dbReference type="NCBI Taxonomy" id="1549888"/>
    <lineage>
        <taxon>Bacteria</taxon>
        <taxon>Pseudomonadati</taxon>
        <taxon>Pseudomonadota</taxon>
        <taxon>Gammaproteobacteria</taxon>
        <taxon>Enterobacterales</taxon>
        <taxon>Thorselliaceae</taxon>
        <taxon>Thorsellia</taxon>
    </lineage>
</organism>
<evidence type="ECO:0000256" key="1">
    <source>
        <dbReference type="SAM" id="Phobius"/>
    </source>
</evidence>
<name>A0ABV6C716_9GAMM</name>
<evidence type="ECO:0000313" key="3">
    <source>
        <dbReference type="Proteomes" id="UP001589758"/>
    </source>
</evidence>
<sequence>MKIIRNNRLKIGCLLVPGFICSAAVYIVSRYFSEASSTIQARFEQANREYNELMN</sequence>
<feature type="transmembrane region" description="Helical" evidence="1">
    <location>
        <begin position="12"/>
        <end position="32"/>
    </location>
</feature>
<dbReference type="Proteomes" id="UP001589758">
    <property type="component" value="Unassembled WGS sequence"/>
</dbReference>
<gene>
    <name evidence="2" type="ORF">ACFFIT_01405</name>
</gene>
<proteinExistence type="predicted"/>
<keyword evidence="1" id="KW-0812">Transmembrane</keyword>
<protein>
    <submittedName>
        <fullName evidence="2">Uncharacterized protein</fullName>
    </submittedName>
</protein>
<dbReference type="RefSeq" id="WP_385875701.1">
    <property type="nucleotide sequence ID" value="NZ_JBHLXE010000014.1"/>
</dbReference>
<accession>A0ABV6C716</accession>
<comment type="caution">
    <text evidence="2">The sequence shown here is derived from an EMBL/GenBank/DDBJ whole genome shotgun (WGS) entry which is preliminary data.</text>
</comment>
<keyword evidence="3" id="KW-1185">Reference proteome</keyword>
<evidence type="ECO:0000313" key="2">
    <source>
        <dbReference type="EMBL" id="MFC0178764.1"/>
    </source>
</evidence>
<keyword evidence="1" id="KW-1133">Transmembrane helix</keyword>
<dbReference type="EMBL" id="JBHLXE010000014">
    <property type="protein sequence ID" value="MFC0178764.1"/>
    <property type="molecule type" value="Genomic_DNA"/>
</dbReference>
<keyword evidence="1" id="KW-0472">Membrane</keyword>